<name>A0AAF0PWI1_SOLVR</name>
<protein>
    <submittedName>
        <fullName evidence="1">Uncharacterized protein</fullName>
    </submittedName>
</protein>
<evidence type="ECO:0000313" key="2">
    <source>
        <dbReference type="Proteomes" id="UP001234989"/>
    </source>
</evidence>
<organism evidence="1 2">
    <name type="scientific">Solanum verrucosum</name>
    <dbReference type="NCBI Taxonomy" id="315347"/>
    <lineage>
        <taxon>Eukaryota</taxon>
        <taxon>Viridiplantae</taxon>
        <taxon>Streptophyta</taxon>
        <taxon>Embryophyta</taxon>
        <taxon>Tracheophyta</taxon>
        <taxon>Spermatophyta</taxon>
        <taxon>Magnoliopsida</taxon>
        <taxon>eudicotyledons</taxon>
        <taxon>Gunneridae</taxon>
        <taxon>Pentapetalae</taxon>
        <taxon>asterids</taxon>
        <taxon>lamiids</taxon>
        <taxon>Solanales</taxon>
        <taxon>Solanaceae</taxon>
        <taxon>Solanoideae</taxon>
        <taxon>Solaneae</taxon>
        <taxon>Solanum</taxon>
    </lineage>
</organism>
<proteinExistence type="predicted"/>
<reference evidence="1" key="1">
    <citation type="submission" date="2023-08" db="EMBL/GenBank/DDBJ databases">
        <title>A de novo genome assembly of Solanum verrucosum Schlechtendal, a Mexican diploid species geographically isolated from the other diploid A-genome species in potato relatives.</title>
        <authorList>
            <person name="Hosaka K."/>
        </authorList>
    </citation>
    <scope>NUCLEOTIDE SEQUENCE</scope>
    <source>
        <tissue evidence="1">Young leaves</tissue>
    </source>
</reference>
<gene>
    <name evidence="1" type="ORF">MTR67_002614</name>
</gene>
<dbReference type="Proteomes" id="UP001234989">
    <property type="component" value="Chromosome 1"/>
</dbReference>
<evidence type="ECO:0000313" key="1">
    <source>
        <dbReference type="EMBL" id="WMV09229.1"/>
    </source>
</evidence>
<keyword evidence="2" id="KW-1185">Reference proteome</keyword>
<sequence length="125" mass="14634">MEKLLQVDMATQNKTRPSSVRVKVEVDLMADFPNRINAGVRKKTGELVEKWVETKLDYVPNTAKHARHNENEWFIIHPELYPREEKEGNLGKLAGEKKEELERRSKVEKKWWSIRGILSTVKPII</sequence>
<accession>A0AAF0PWI1</accession>
<dbReference type="EMBL" id="CP133612">
    <property type="protein sequence ID" value="WMV09229.1"/>
    <property type="molecule type" value="Genomic_DNA"/>
</dbReference>
<dbReference type="AlphaFoldDB" id="A0AAF0PWI1"/>